<sequence>MKREEIFIEAEKNNIHLTDSQFRRYVQNGLLSSERSSEGKGKGVKACYPLNSLDVILEITNLKSNGIYDKDLIQFLFSKGYLVDIKKLKLSLVDYVEDMIVNFNHLLEVIEDNSKKEWVVGEVAEKNLPVLNSGRPSKKELERKMKLRRQEQEKLFTVLNVINEIFSNGQLDEETSKIFLDQLGYTSPGSITNKDSTQEWMDVSNWGYQINRITKEELSEVQRVFKFIGWYIEYFKENQVNSVFIDKFITPFILMFKNAGLGNPLVDPNLLKFLIILLLVNRLLVKFLNQLLSLSENIGDKETLHMALPIVLQSLDEELKGGEIKYE</sequence>
<evidence type="ECO:0000313" key="1">
    <source>
        <dbReference type="EMBL" id="MBM6617284.1"/>
    </source>
</evidence>
<comment type="caution">
    <text evidence="1">The sequence shown here is derived from an EMBL/GenBank/DDBJ whole genome shotgun (WGS) entry which is preliminary data.</text>
</comment>
<name>A0ABS2DFN8_9BACI</name>
<proteinExistence type="predicted"/>
<dbReference type="EMBL" id="JAFELM010000021">
    <property type="protein sequence ID" value="MBM6617284.1"/>
    <property type="molecule type" value="Genomic_DNA"/>
</dbReference>
<evidence type="ECO:0000313" key="2">
    <source>
        <dbReference type="Proteomes" id="UP001518925"/>
    </source>
</evidence>
<reference evidence="1 2" key="1">
    <citation type="submission" date="2021-02" db="EMBL/GenBank/DDBJ databases">
        <title>Bacillus sp. RD4P76, an endophyte from a halophyte.</title>
        <authorList>
            <person name="Sun J.-Q."/>
        </authorList>
    </citation>
    <scope>NUCLEOTIDE SEQUENCE [LARGE SCALE GENOMIC DNA]</scope>
    <source>
        <strain evidence="1 2">RD4P76</strain>
    </source>
</reference>
<evidence type="ECO:0008006" key="3">
    <source>
        <dbReference type="Google" id="ProtNLM"/>
    </source>
</evidence>
<keyword evidence="2" id="KW-1185">Reference proteome</keyword>
<dbReference type="Proteomes" id="UP001518925">
    <property type="component" value="Unassembled WGS sequence"/>
</dbReference>
<organism evidence="1 2">
    <name type="scientific">Bacillus suaedaesalsae</name>
    <dbReference type="NCBI Taxonomy" id="2810349"/>
    <lineage>
        <taxon>Bacteria</taxon>
        <taxon>Bacillati</taxon>
        <taxon>Bacillota</taxon>
        <taxon>Bacilli</taxon>
        <taxon>Bacillales</taxon>
        <taxon>Bacillaceae</taxon>
        <taxon>Bacillus</taxon>
    </lineage>
</organism>
<dbReference type="RefSeq" id="WP_204202663.1">
    <property type="nucleotide sequence ID" value="NZ_JAFELM010000021.1"/>
</dbReference>
<accession>A0ABS2DFN8</accession>
<protein>
    <recommendedName>
        <fullName evidence="3">HTH merR-type domain-containing protein</fullName>
    </recommendedName>
</protein>
<gene>
    <name evidence="1" type="ORF">JR050_06295</name>
</gene>